<protein>
    <submittedName>
        <fullName evidence="5">Transcriptional regulator, TetR family</fullName>
    </submittedName>
</protein>
<keyword evidence="1" id="KW-0678">Repressor</keyword>
<keyword evidence="6" id="KW-1185">Reference proteome</keyword>
<dbReference type="InterPro" id="IPR050624">
    <property type="entry name" value="HTH-type_Tx_Regulator"/>
</dbReference>
<accession>A0A1H0EUK6</accession>
<dbReference type="InterPro" id="IPR023772">
    <property type="entry name" value="DNA-bd_HTH_TetR-type_CS"/>
</dbReference>
<dbReference type="GO" id="GO:0003677">
    <property type="term" value="F:DNA binding"/>
    <property type="evidence" value="ECO:0007669"/>
    <property type="project" value="UniProtKB-UniRule"/>
</dbReference>
<dbReference type="PANTHER" id="PTHR43479:SF22">
    <property type="entry name" value="TRANSCRIPTIONAL REGULATOR, TETR FAMILY"/>
    <property type="match status" value="1"/>
</dbReference>
<dbReference type="SUPFAM" id="SSF46689">
    <property type="entry name" value="Homeodomain-like"/>
    <property type="match status" value="1"/>
</dbReference>
<dbReference type="EMBL" id="FNIL01000004">
    <property type="protein sequence ID" value="SDN86058.1"/>
    <property type="molecule type" value="Genomic_DNA"/>
</dbReference>
<dbReference type="InterPro" id="IPR009057">
    <property type="entry name" value="Homeodomain-like_sf"/>
</dbReference>
<evidence type="ECO:0000256" key="3">
    <source>
        <dbReference type="PROSITE-ProRule" id="PRU00335"/>
    </source>
</evidence>
<dbReference type="InterPro" id="IPR001647">
    <property type="entry name" value="HTH_TetR"/>
</dbReference>
<dbReference type="STRING" id="745820.SAMN04488053_10475"/>
<evidence type="ECO:0000256" key="1">
    <source>
        <dbReference type="ARBA" id="ARBA00022491"/>
    </source>
</evidence>
<evidence type="ECO:0000313" key="5">
    <source>
        <dbReference type="EMBL" id="SDN86058.1"/>
    </source>
</evidence>
<gene>
    <name evidence="5" type="ORF">SAMN04488053_10475</name>
</gene>
<sequence>MFQKQGMQNTSIENITSACGISKGAFYKYFHSKEEMVLALVEKYYAELFAPVSEKADPLKKLEQRIQKEFDQAVAYRSFIFELTLAFPPGSSSSVVAYLEKQHDSLFQWRKDALLEAFGARGEEMAEDLLVLADGMIHGYLRLMIWRNQELPIDILSRFIVEALQAVVNKEGKIRSVLPALKTPAASLSQLQNELIKLQLQKKEASETAALILEEWKTETPRSILVDALLKHLEDQTNQSNEVIALRIKWAQWKGEQQ</sequence>
<proteinExistence type="predicted"/>
<dbReference type="AlphaFoldDB" id="A0A1H0EUK6"/>
<feature type="domain" description="HTH tetR-type" evidence="4">
    <location>
        <begin position="1"/>
        <end position="48"/>
    </location>
</feature>
<keyword evidence="2 3" id="KW-0238">DNA-binding</keyword>
<evidence type="ECO:0000313" key="6">
    <source>
        <dbReference type="Proteomes" id="UP000198778"/>
    </source>
</evidence>
<evidence type="ECO:0000259" key="4">
    <source>
        <dbReference type="PROSITE" id="PS50977"/>
    </source>
</evidence>
<name>A0A1H0EUK6_9BACI</name>
<dbReference type="PANTHER" id="PTHR43479">
    <property type="entry name" value="ACREF/ENVCD OPERON REPRESSOR-RELATED"/>
    <property type="match status" value="1"/>
</dbReference>
<reference evidence="6" key="1">
    <citation type="submission" date="2016-10" db="EMBL/GenBank/DDBJ databases">
        <authorList>
            <person name="Varghese N."/>
            <person name="Submissions S."/>
        </authorList>
    </citation>
    <scope>NUCLEOTIDE SEQUENCE [LARGE SCALE GENOMIC DNA]</scope>
    <source>
        <strain evidence="6">CGMCC 1.10369</strain>
    </source>
</reference>
<feature type="DNA-binding region" description="H-T-H motif" evidence="3">
    <location>
        <begin position="11"/>
        <end position="30"/>
    </location>
</feature>
<dbReference type="Gene3D" id="1.10.357.10">
    <property type="entry name" value="Tetracycline Repressor, domain 2"/>
    <property type="match status" value="1"/>
</dbReference>
<dbReference type="PROSITE" id="PS50977">
    <property type="entry name" value="HTH_TETR_2"/>
    <property type="match status" value="1"/>
</dbReference>
<dbReference type="PROSITE" id="PS01081">
    <property type="entry name" value="HTH_TETR_1"/>
    <property type="match status" value="1"/>
</dbReference>
<dbReference type="Proteomes" id="UP000198778">
    <property type="component" value="Unassembled WGS sequence"/>
</dbReference>
<organism evidence="5 6">
    <name type="scientific">Alkalicoccus daliensis</name>
    <dbReference type="NCBI Taxonomy" id="745820"/>
    <lineage>
        <taxon>Bacteria</taxon>
        <taxon>Bacillati</taxon>
        <taxon>Bacillota</taxon>
        <taxon>Bacilli</taxon>
        <taxon>Bacillales</taxon>
        <taxon>Bacillaceae</taxon>
        <taxon>Alkalicoccus</taxon>
    </lineage>
</organism>
<evidence type="ECO:0000256" key="2">
    <source>
        <dbReference type="ARBA" id="ARBA00023125"/>
    </source>
</evidence>
<dbReference type="Pfam" id="PF00440">
    <property type="entry name" value="TetR_N"/>
    <property type="match status" value="1"/>
</dbReference>